<dbReference type="InterPro" id="IPR012827">
    <property type="entry name" value="Hemerythrin_metal-bd"/>
</dbReference>
<dbReference type="OrthoDB" id="9813903at2"/>
<reference evidence="6 7" key="1">
    <citation type="submission" date="2019-03" db="EMBL/GenBank/DDBJ databases">
        <title>Seongchinamella monodicae gen. nov., sp. nov., a novel member of the Gammaproteobacteria isolated from a tidal mudflat of beach.</title>
        <authorList>
            <person name="Yang H.G."/>
            <person name="Kang J.W."/>
            <person name="Lee S.D."/>
        </authorList>
    </citation>
    <scope>NUCLEOTIDE SEQUENCE [LARGE SCALE GENOMIC DNA]</scope>
    <source>
        <strain evidence="6 7">GH4-78</strain>
    </source>
</reference>
<dbReference type="EMBL" id="SMSE01000001">
    <property type="protein sequence ID" value="TDG15925.1"/>
    <property type="molecule type" value="Genomic_DNA"/>
</dbReference>
<dbReference type="CDD" id="cd12107">
    <property type="entry name" value="Hemerythrin"/>
    <property type="match status" value="1"/>
</dbReference>
<evidence type="ECO:0000256" key="4">
    <source>
        <dbReference type="ARBA" id="ARBA00023004"/>
    </source>
</evidence>
<keyword evidence="3" id="KW-0479">Metal-binding</keyword>
<evidence type="ECO:0000313" key="6">
    <source>
        <dbReference type="EMBL" id="TDG15925.1"/>
    </source>
</evidence>
<dbReference type="AlphaFoldDB" id="A0A4V2ZXQ4"/>
<organism evidence="6 7">
    <name type="scientific">Seongchinamella unica</name>
    <dbReference type="NCBI Taxonomy" id="2547392"/>
    <lineage>
        <taxon>Bacteria</taxon>
        <taxon>Pseudomonadati</taxon>
        <taxon>Pseudomonadota</taxon>
        <taxon>Gammaproteobacteria</taxon>
        <taxon>Cellvibrionales</taxon>
        <taxon>Halieaceae</taxon>
        <taxon>Seongchinamella</taxon>
    </lineage>
</organism>
<dbReference type="SUPFAM" id="SSF47188">
    <property type="entry name" value="Hemerythrin-like"/>
    <property type="match status" value="1"/>
</dbReference>
<dbReference type="PANTHER" id="PTHR37164">
    <property type="entry name" value="BACTERIOHEMERYTHRIN"/>
    <property type="match status" value="1"/>
</dbReference>
<name>A0A4V2ZXQ4_9GAMM</name>
<dbReference type="Proteomes" id="UP000295554">
    <property type="component" value="Unassembled WGS sequence"/>
</dbReference>
<accession>A0A4V2ZXQ4</accession>
<evidence type="ECO:0000256" key="3">
    <source>
        <dbReference type="ARBA" id="ARBA00022723"/>
    </source>
</evidence>
<dbReference type="PANTHER" id="PTHR37164:SF1">
    <property type="entry name" value="BACTERIOHEMERYTHRIN"/>
    <property type="match status" value="1"/>
</dbReference>
<keyword evidence="7" id="KW-1185">Reference proteome</keyword>
<dbReference type="NCBIfam" id="TIGR02481">
    <property type="entry name" value="hemeryth_dom"/>
    <property type="match status" value="1"/>
</dbReference>
<dbReference type="PROSITE" id="PS00550">
    <property type="entry name" value="HEMERYTHRINS"/>
    <property type="match status" value="1"/>
</dbReference>
<evidence type="ECO:0000256" key="1">
    <source>
        <dbReference type="ARBA" id="ARBA00010587"/>
    </source>
</evidence>
<evidence type="ECO:0000313" key="7">
    <source>
        <dbReference type="Proteomes" id="UP000295554"/>
    </source>
</evidence>
<evidence type="ECO:0000256" key="2">
    <source>
        <dbReference type="ARBA" id="ARBA00022621"/>
    </source>
</evidence>
<dbReference type="GO" id="GO:0046872">
    <property type="term" value="F:metal ion binding"/>
    <property type="evidence" value="ECO:0007669"/>
    <property type="project" value="UniProtKB-KW"/>
</dbReference>
<evidence type="ECO:0000259" key="5">
    <source>
        <dbReference type="Pfam" id="PF01814"/>
    </source>
</evidence>
<dbReference type="GO" id="GO:0005344">
    <property type="term" value="F:oxygen carrier activity"/>
    <property type="evidence" value="ECO:0007669"/>
    <property type="project" value="UniProtKB-KW"/>
</dbReference>
<dbReference type="InterPro" id="IPR016131">
    <property type="entry name" value="Haemerythrin_Fe_BS"/>
</dbReference>
<dbReference type="Gene3D" id="1.20.120.50">
    <property type="entry name" value="Hemerythrin-like"/>
    <property type="match status" value="1"/>
</dbReference>
<dbReference type="InterPro" id="IPR012312">
    <property type="entry name" value="Hemerythrin-like"/>
</dbReference>
<dbReference type="InterPro" id="IPR050669">
    <property type="entry name" value="Hemerythrin"/>
</dbReference>
<dbReference type="Pfam" id="PF01814">
    <property type="entry name" value="Hemerythrin"/>
    <property type="match status" value="1"/>
</dbReference>
<protein>
    <recommendedName>
        <fullName evidence="5">Hemerythrin-like domain-containing protein</fullName>
    </recommendedName>
</protein>
<proteinExistence type="inferred from homology"/>
<comment type="similarity">
    <text evidence="1">Belongs to the hemerythrin family.</text>
</comment>
<feature type="domain" description="Hemerythrin-like" evidence="5">
    <location>
        <begin position="11"/>
        <end position="111"/>
    </location>
</feature>
<keyword evidence="4" id="KW-0408">Iron</keyword>
<keyword evidence="2" id="KW-0561">Oxygen transport</keyword>
<gene>
    <name evidence="6" type="ORF">E2F43_06785</name>
</gene>
<sequence>MRKTSELIWQDAQHQVLFQILDEIAEPSRGTDILEKLQLYTETHFSLEEEYMEQLGYPGREAHRRAHDRFREEIAQLLQPGQVRDEAFMALISTFLTEWLTRHVLGTDKDLEDFILRSDAK</sequence>
<dbReference type="InterPro" id="IPR035938">
    <property type="entry name" value="Hemerythrin-like_sf"/>
</dbReference>
<comment type="caution">
    <text evidence="6">The sequence shown here is derived from an EMBL/GenBank/DDBJ whole genome shotgun (WGS) entry which is preliminary data.</text>
</comment>
<keyword evidence="2" id="KW-0813">Transport</keyword>
<dbReference type="RefSeq" id="WP_133210856.1">
    <property type="nucleotide sequence ID" value="NZ_SMSE01000001.1"/>
</dbReference>